<dbReference type="PROSITE" id="PS51257">
    <property type="entry name" value="PROKAR_LIPOPROTEIN"/>
    <property type="match status" value="1"/>
</dbReference>
<feature type="region of interest" description="Disordered" evidence="1">
    <location>
        <begin position="18"/>
        <end position="67"/>
    </location>
</feature>
<name>A0A6J4MM80_9ACTN</name>
<proteinExistence type="predicted"/>
<dbReference type="AlphaFoldDB" id="A0A6J4MM80"/>
<dbReference type="Pfam" id="PF07995">
    <property type="entry name" value="GSDH"/>
    <property type="match status" value="1"/>
</dbReference>
<organism evidence="4">
    <name type="scientific">uncultured Nocardioidaceae bacterium</name>
    <dbReference type="NCBI Taxonomy" id="253824"/>
    <lineage>
        <taxon>Bacteria</taxon>
        <taxon>Bacillati</taxon>
        <taxon>Actinomycetota</taxon>
        <taxon>Actinomycetes</taxon>
        <taxon>Propionibacteriales</taxon>
        <taxon>Nocardioidaceae</taxon>
        <taxon>environmental samples</taxon>
    </lineage>
</organism>
<dbReference type="InterPro" id="IPR011042">
    <property type="entry name" value="6-blade_b-propeller_TolB-like"/>
</dbReference>
<accession>A0A6J4MM80</accession>
<evidence type="ECO:0000313" key="4">
    <source>
        <dbReference type="EMBL" id="CAA9361806.1"/>
    </source>
</evidence>
<sequence length="384" mass="41378">MRSLLAAMAAALVLTACGAPEGNPDGLGDQPEEAQPDTRTGEPRDDEAGPAEASPGDESAPSGPVEPRVVDTVATGLVAPWGIDFLPDGTALVTERDTTKVLAIKDGTTRTVGRLDQARPSGEAGVLGIAVSPTYEEDSYVYVYLTSAVDNRVVRMTFDGRRLGPAEVILDGIPSAFIHDGGRLEFGPDGCLYVSTGEAGEENLAQDTSSLGGKILRITPEGEPAPGNPKDSPVWTMGHRNVQGLAFDDRDRLWASEFGASTWDELNRIERARNYGWPLVEGKGDQDQFRNPFAQWRTTEASPSGLAYLNGSLWMASLRGERLWQIRLTRDGVAEPKDYFVGDYGRLRTVVAAPNGNLWLSTSNKDGRGQPAPQDDRILEIALR</sequence>
<dbReference type="InterPro" id="IPR011041">
    <property type="entry name" value="Quinoprot_gluc/sorb_DH_b-prop"/>
</dbReference>
<dbReference type="InterPro" id="IPR012938">
    <property type="entry name" value="Glc/Sorbosone_DH"/>
</dbReference>
<dbReference type="PANTHER" id="PTHR19328">
    <property type="entry name" value="HEDGEHOG-INTERACTING PROTEIN"/>
    <property type="match status" value="1"/>
</dbReference>
<evidence type="ECO:0000256" key="2">
    <source>
        <dbReference type="SAM" id="SignalP"/>
    </source>
</evidence>
<dbReference type="Gene3D" id="2.120.10.30">
    <property type="entry name" value="TolB, C-terminal domain"/>
    <property type="match status" value="1"/>
</dbReference>
<feature type="signal peptide" evidence="2">
    <location>
        <begin position="1"/>
        <end position="18"/>
    </location>
</feature>
<reference evidence="4" key="1">
    <citation type="submission" date="2020-02" db="EMBL/GenBank/DDBJ databases">
        <authorList>
            <person name="Meier V. D."/>
        </authorList>
    </citation>
    <scope>NUCLEOTIDE SEQUENCE</scope>
    <source>
        <strain evidence="4">AVDCRST_MAG72</strain>
    </source>
</reference>
<dbReference type="PANTHER" id="PTHR19328:SF13">
    <property type="entry name" value="HIPL1 PROTEIN"/>
    <property type="match status" value="1"/>
</dbReference>
<feature type="chain" id="PRO_5027100237" description="Glucose/Sorbosone dehydrogenase domain-containing protein" evidence="2">
    <location>
        <begin position="19"/>
        <end position="384"/>
    </location>
</feature>
<protein>
    <recommendedName>
        <fullName evidence="3">Glucose/Sorbosone dehydrogenase domain-containing protein</fullName>
    </recommendedName>
</protein>
<feature type="domain" description="Glucose/Sorbosone dehydrogenase" evidence="3">
    <location>
        <begin position="79"/>
        <end position="368"/>
    </location>
</feature>
<gene>
    <name evidence="4" type="ORF">AVDCRST_MAG72-2307</name>
</gene>
<dbReference type="SUPFAM" id="SSF50952">
    <property type="entry name" value="Soluble quinoprotein glucose dehydrogenase"/>
    <property type="match status" value="1"/>
</dbReference>
<dbReference type="EMBL" id="CADCUJ010000098">
    <property type="protein sequence ID" value="CAA9361806.1"/>
    <property type="molecule type" value="Genomic_DNA"/>
</dbReference>
<evidence type="ECO:0000259" key="3">
    <source>
        <dbReference type="Pfam" id="PF07995"/>
    </source>
</evidence>
<evidence type="ECO:0000256" key="1">
    <source>
        <dbReference type="SAM" id="MobiDB-lite"/>
    </source>
</evidence>
<keyword evidence="2" id="KW-0732">Signal</keyword>